<feature type="coiled-coil region" evidence="3">
    <location>
        <begin position="662"/>
        <end position="692"/>
    </location>
</feature>
<dbReference type="GO" id="GO:0010468">
    <property type="term" value="P:regulation of gene expression"/>
    <property type="evidence" value="ECO:0007669"/>
    <property type="project" value="TreeGrafter"/>
</dbReference>
<dbReference type="Gene3D" id="2.60.120.650">
    <property type="entry name" value="Cupin"/>
    <property type="match status" value="1"/>
</dbReference>
<name>A0A1R2BQP8_9CILI</name>
<dbReference type="GO" id="GO:0005634">
    <property type="term" value="C:nucleus"/>
    <property type="evidence" value="ECO:0007669"/>
    <property type="project" value="UniProtKB-SubCell"/>
</dbReference>
<dbReference type="Proteomes" id="UP000187209">
    <property type="component" value="Unassembled WGS sequence"/>
</dbReference>
<proteinExistence type="predicted"/>
<protein>
    <recommendedName>
        <fullName evidence="5">JmjC domain-containing protein</fullName>
    </recommendedName>
</protein>
<dbReference type="PANTHER" id="PTHR14017:SF1">
    <property type="entry name" value="LD02225P"/>
    <property type="match status" value="1"/>
</dbReference>
<feature type="domain" description="JmjC" evidence="5">
    <location>
        <begin position="201"/>
        <end position="367"/>
    </location>
</feature>
<feature type="region of interest" description="Disordered" evidence="4">
    <location>
        <begin position="601"/>
        <end position="646"/>
    </location>
</feature>
<dbReference type="PROSITE" id="PS51184">
    <property type="entry name" value="JMJC"/>
    <property type="match status" value="1"/>
</dbReference>
<evidence type="ECO:0000313" key="7">
    <source>
        <dbReference type="Proteomes" id="UP000187209"/>
    </source>
</evidence>
<feature type="coiled-coil region" evidence="3">
    <location>
        <begin position="741"/>
        <end position="770"/>
    </location>
</feature>
<dbReference type="InterPro" id="IPR051630">
    <property type="entry name" value="Corepressor-Demethylase"/>
</dbReference>
<dbReference type="SMART" id="SM00558">
    <property type="entry name" value="JmjC"/>
    <property type="match status" value="1"/>
</dbReference>
<dbReference type="Pfam" id="PF02373">
    <property type="entry name" value="JmjC"/>
    <property type="match status" value="1"/>
</dbReference>
<comment type="subcellular location">
    <subcellularLocation>
        <location evidence="1">Nucleus</location>
    </subcellularLocation>
</comment>
<dbReference type="InterPro" id="IPR036431">
    <property type="entry name" value="ARID_dom_sf"/>
</dbReference>
<keyword evidence="2" id="KW-0539">Nucleus</keyword>
<accession>A0A1R2BQP8</accession>
<dbReference type="AlphaFoldDB" id="A0A1R2BQP8"/>
<evidence type="ECO:0000256" key="3">
    <source>
        <dbReference type="SAM" id="Coils"/>
    </source>
</evidence>
<organism evidence="6 7">
    <name type="scientific">Stentor coeruleus</name>
    <dbReference type="NCBI Taxonomy" id="5963"/>
    <lineage>
        <taxon>Eukaryota</taxon>
        <taxon>Sar</taxon>
        <taxon>Alveolata</taxon>
        <taxon>Ciliophora</taxon>
        <taxon>Postciliodesmatophora</taxon>
        <taxon>Heterotrichea</taxon>
        <taxon>Heterotrichida</taxon>
        <taxon>Stentoridae</taxon>
        <taxon>Stentor</taxon>
    </lineage>
</organism>
<dbReference type="EMBL" id="MPUH01000497">
    <property type="protein sequence ID" value="OMJ78915.1"/>
    <property type="molecule type" value="Genomic_DNA"/>
</dbReference>
<dbReference type="PANTHER" id="PTHR14017">
    <property type="entry name" value="LYSINE-SPECIFIC DEMETHYLASE"/>
    <property type="match status" value="1"/>
</dbReference>
<sequence length="872" mass="101558">MIDFQHFSQKYTEHLAWLHKSPIPQDIQANIYTLFSSVSKNGGWVKTIGLNNWDKLSDQTDPRKLYENYFLVSFERKLQGKWDLSPEETLSLDFSHLKSVKILTKVPNHEWEEIFNEDLIMIRDVYKMGINKELLSLNSLKKNHGNEEITVLIQEADTSGFSVKQATKQIMQLKDYIKIMEKSDNNDQYIRFGVNIDFGNWNEEVDELRKCLPSKILWCSKEDSLDYLRQHILGMSLPQLYMKIQGCWTGGHEENLRFPAANINHGPSSCEWWGLDRSQSLQLRECIKNDKGFEIYKTENLWWPDEIYCIAKGLNVFHTYQEPGDLIFVGPGTIHWVKSCGVTTNSAWNFGPKYLNNFRNSFERYYINKAISYKNLVPLHILSLDLLNMELGSLDVNLIEFLKEQIIFKSSEEENEYISSGFKTIELNNSDNVINCEICYQELFRFYYKCIKCTNERYKGKYHDCFFCLSCAKNVHKIRCKGRILAVQKMDKEKITELMDKINLRLNGNECEAQISELKYPYDKNTELGVYKSQFNGVDDDAFNDLDKVEIEKNMKQKNVKRGRGRGKKKCDDETKECIAKGVKVLTEELIKTEEGFKKNEEKIIDPQDDKKNNDKDEVSSDGNKDENFDKEIMSVEDKKKHKRHVVDKNTKLLNSPRMKKNQIVNKRKVNLKNLIKEITQEETKENKLKHMSYESIKKNNPTNKNDKNEESEIMIKRENADVVKSIIGDKLGGIEKNFKGEDVIEKINCEEKQKKKAQEEKKVDIEELKIASKAIEEGIKRKLENDKKTLFEDSKKDAKAKIIKNESLSNSKKVTLDRDQGKNIGFFNEPISPNVEDKSLPLKRIRSAAQYSPVIDIIPSKQSKNLIPSKY</sequence>
<gene>
    <name evidence="6" type="ORF">SteCoe_21185</name>
</gene>
<dbReference type="OrthoDB" id="418911at2759"/>
<comment type="caution">
    <text evidence="6">The sequence shown here is derived from an EMBL/GenBank/DDBJ whole genome shotgun (WGS) entry which is preliminary data.</text>
</comment>
<dbReference type="InterPro" id="IPR003347">
    <property type="entry name" value="JmjC_dom"/>
</dbReference>
<dbReference type="SUPFAM" id="SSF51197">
    <property type="entry name" value="Clavaminate synthase-like"/>
    <property type="match status" value="1"/>
</dbReference>
<keyword evidence="7" id="KW-1185">Reference proteome</keyword>
<evidence type="ECO:0000256" key="2">
    <source>
        <dbReference type="ARBA" id="ARBA00023242"/>
    </source>
</evidence>
<evidence type="ECO:0000313" key="6">
    <source>
        <dbReference type="EMBL" id="OMJ78915.1"/>
    </source>
</evidence>
<evidence type="ECO:0000259" key="5">
    <source>
        <dbReference type="PROSITE" id="PS51184"/>
    </source>
</evidence>
<dbReference type="GO" id="GO:0000978">
    <property type="term" value="F:RNA polymerase II cis-regulatory region sequence-specific DNA binding"/>
    <property type="evidence" value="ECO:0007669"/>
    <property type="project" value="TreeGrafter"/>
</dbReference>
<evidence type="ECO:0000256" key="4">
    <source>
        <dbReference type="SAM" id="MobiDB-lite"/>
    </source>
</evidence>
<dbReference type="SUPFAM" id="SSF46774">
    <property type="entry name" value="ARID-like"/>
    <property type="match status" value="1"/>
</dbReference>
<feature type="compositionally biased region" description="Basic and acidic residues" evidence="4">
    <location>
        <begin position="601"/>
        <end position="639"/>
    </location>
</feature>
<evidence type="ECO:0000256" key="1">
    <source>
        <dbReference type="ARBA" id="ARBA00004123"/>
    </source>
</evidence>
<dbReference type="GO" id="GO:0031490">
    <property type="term" value="F:chromatin DNA binding"/>
    <property type="evidence" value="ECO:0007669"/>
    <property type="project" value="TreeGrafter"/>
</dbReference>
<reference evidence="6 7" key="1">
    <citation type="submission" date="2016-11" db="EMBL/GenBank/DDBJ databases">
        <title>The macronuclear genome of Stentor coeruleus: a giant cell with tiny introns.</title>
        <authorList>
            <person name="Slabodnick M."/>
            <person name="Ruby J.G."/>
            <person name="Reiff S.B."/>
            <person name="Swart E.C."/>
            <person name="Gosai S."/>
            <person name="Prabakaran S."/>
            <person name="Witkowska E."/>
            <person name="Larue G.E."/>
            <person name="Fisher S."/>
            <person name="Freeman R.M."/>
            <person name="Gunawardena J."/>
            <person name="Chu W."/>
            <person name="Stover N.A."/>
            <person name="Gregory B.D."/>
            <person name="Nowacki M."/>
            <person name="Derisi J."/>
            <person name="Roy S.W."/>
            <person name="Marshall W.F."/>
            <person name="Sood P."/>
        </authorList>
    </citation>
    <scope>NUCLEOTIDE SEQUENCE [LARGE SCALE GENOMIC DNA]</scope>
    <source>
        <strain evidence="6">WM001</strain>
    </source>
</reference>
<keyword evidence="3" id="KW-0175">Coiled coil</keyword>